<proteinExistence type="inferred from homology"/>
<feature type="region of interest" description="Disordered" evidence="2">
    <location>
        <begin position="110"/>
        <end position="152"/>
    </location>
</feature>
<comment type="caution">
    <text evidence="3">The sequence shown here is derived from an EMBL/GenBank/DDBJ whole genome shotgun (WGS) entry which is preliminary data.</text>
</comment>
<name>A0ABR2EGS7_9ROSI</name>
<dbReference type="InterPro" id="IPR008802">
    <property type="entry name" value="REF"/>
</dbReference>
<dbReference type="EMBL" id="JBBPBM010000013">
    <property type="protein sequence ID" value="KAK8561066.1"/>
    <property type="molecule type" value="Genomic_DNA"/>
</dbReference>
<dbReference type="Pfam" id="PF05755">
    <property type="entry name" value="REF"/>
    <property type="match status" value="1"/>
</dbReference>
<protein>
    <submittedName>
        <fullName evidence="3">Uncharacterized protein</fullName>
    </submittedName>
</protein>
<comment type="similarity">
    <text evidence="1">Belongs to the REF/SRPP family.</text>
</comment>
<evidence type="ECO:0000313" key="4">
    <source>
        <dbReference type="Proteomes" id="UP001472677"/>
    </source>
</evidence>
<gene>
    <name evidence="3" type="ORF">V6N12_048142</name>
</gene>
<reference evidence="3 4" key="1">
    <citation type="journal article" date="2024" name="G3 (Bethesda)">
        <title>Genome assembly of Hibiscus sabdariffa L. provides insights into metabolisms of medicinal natural products.</title>
        <authorList>
            <person name="Kim T."/>
        </authorList>
    </citation>
    <scope>NUCLEOTIDE SEQUENCE [LARGE SCALE GENOMIC DNA]</scope>
    <source>
        <strain evidence="3">TK-2024</strain>
        <tissue evidence="3">Old leaves</tissue>
    </source>
</reference>
<sequence length="231" mass="24868">MHGNEGCSTAGVVEVIVTIVVGSIGPIYQKLKDVPDQLLGFLDKKLVDTARTEGPRRTLCYATGEYKQLVVVYSTELWVKPNHNSAFYSVAWKVVPTAANLSEATVRRLTNGNLDREGSTGTGPTAAAARHSTRPGASPTAYIPIGPTGTNARGATRAVASRASGERAGHGFLIHDGFDQDGAGQRCSSRWPPESERPETCRRRRFLFLNSTGYGAARGRRKKVIAAKENI</sequence>
<dbReference type="Proteomes" id="UP001472677">
    <property type="component" value="Unassembled WGS sequence"/>
</dbReference>
<keyword evidence="4" id="KW-1185">Reference proteome</keyword>
<organism evidence="3 4">
    <name type="scientific">Hibiscus sabdariffa</name>
    <name type="common">roselle</name>
    <dbReference type="NCBI Taxonomy" id="183260"/>
    <lineage>
        <taxon>Eukaryota</taxon>
        <taxon>Viridiplantae</taxon>
        <taxon>Streptophyta</taxon>
        <taxon>Embryophyta</taxon>
        <taxon>Tracheophyta</taxon>
        <taxon>Spermatophyta</taxon>
        <taxon>Magnoliopsida</taxon>
        <taxon>eudicotyledons</taxon>
        <taxon>Gunneridae</taxon>
        <taxon>Pentapetalae</taxon>
        <taxon>rosids</taxon>
        <taxon>malvids</taxon>
        <taxon>Malvales</taxon>
        <taxon>Malvaceae</taxon>
        <taxon>Malvoideae</taxon>
        <taxon>Hibiscus</taxon>
    </lineage>
</organism>
<accession>A0ABR2EGS7</accession>
<evidence type="ECO:0000256" key="2">
    <source>
        <dbReference type="SAM" id="MobiDB-lite"/>
    </source>
</evidence>
<evidence type="ECO:0000313" key="3">
    <source>
        <dbReference type="EMBL" id="KAK8561066.1"/>
    </source>
</evidence>
<evidence type="ECO:0000256" key="1">
    <source>
        <dbReference type="ARBA" id="ARBA00009737"/>
    </source>
</evidence>